<dbReference type="Proteomes" id="UP000295238">
    <property type="component" value="Unassembled WGS sequence"/>
</dbReference>
<dbReference type="GO" id="GO:0005886">
    <property type="term" value="C:plasma membrane"/>
    <property type="evidence" value="ECO:0007669"/>
    <property type="project" value="InterPro"/>
</dbReference>
<name>A0A4V3APA6_9HYPH</name>
<keyword evidence="2" id="KW-0812">Transmembrane</keyword>
<evidence type="ECO:0000313" key="4">
    <source>
        <dbReference type="Proteomes" id="UP000295238"/>
    </source>
</evidence>
<evidence type="ECO:0000256" key="2">
    <source>
        <dbReference type="SAM" id="Phobius"/>
    </source>
</evidence>
<dbReference type="RefSeq" id="WP_133316760.1">
    <property type="nucleotide sequence ID" value="NZ_SMTL01000003.1"/>
</dbReference>
<dbReference type="EMBL" id="SMTL01000003">
    <property type="protein sequence ID" value="TDK35338.1"/>
    <property type="molecule type" value="Genomic_DNA"/>
</dbReference>
<organism evidence="3 4">
    <name type="scientific">Rhizobium deserti</name>
    <dbReference type="NCBI Taxonomy" id="2547961"/>
    <lineage>
        <taxon>Bacteria</taxon>
        <taxon>Pseudomonadati</taxon>
        <taxon>Pseudomonadota</taxon>
        <taxon>Alphaproteobacteria</taxon>
        <taxon>Hyphomicrobiales</taxon>
        <taxon>Rhizobiaceae</taxon>
        <taxon>Rhizobium/Agrobacterium group</taxon>
        <taxon>Rhizobium</taxon>
    </lineage>
</organism>
<reference evidence="3 4" key="1">
    <citation type="submission" date="2019-03" db="EMBL/GenBank/DDBJ databases">
        <title>Rhizobium sp. nov., an bacterium isolated from biocrust in Mu Us Desert.</title>
        <authorList>
            <person name="Lixiong L."/>
        </authorList>
    </citation>
    <scope>NUCLEOTIDE SEQUENCE [LARGE SCALE GENOMIC DNA]</scope>
    <source>
        <strain evidence="3 4">SPY-1</strain>
    </source>
</reference>
<accession>A0A4V3APA6</accession>
<dbReference type="AlphaFoldDB" id="A0A4V3APA6"/>
<gene>
    <name evidence="3" type="ORF">E2F50_13910</name>
</gene>
<comment type="caution">
    <text evidence="3">The sequence shown here is derived from an EMBL/GenBank/DDBJ whole genome shotgun (WGS) entry which is preliminary data.</text>
</comment>
<dbReference type="OrthoDB" id="7868067at2"/>
<keyword evidence="4" id="KW-1185">Reference proteome</keyword>
<feature type="transmembrane region" description="Helical" evidence="2">
    <location>
        <begin position="47"/>
        <end position="72"/>
    </location>
</feature>
<evidence type="ECO:0000256" key="1">
    <source>
        <dbReference type="SAM" id="MobiDB-lite"/>
    </source>
</evidence>
<protein>
    <submittedName>
        <fullName evidence="3">DUF1049 domain-containing protein</fullName>
    </submittedName>
</protein>
<feature type="region of interest" description="Disordered" evidence="1">
    <location>
        <begin position="93"/>
        <end position="112"/>
    </location>
</feature>
<evidence type="ECO:0000313" key="3">
    <source>
        <dbReference type="EMBL" id="TDK35338.1"/>
    </source>
</evidence>
<feature type="transmembrane region" description="Helical" evidence="2">
    <location>
        <begin position="7"/>
        <end position="27"/>
    </location>
</feature>
<keyword evidence="2" id="KW-1133">Transmembrane helix</keyword>
<keyword evidence="2" id="KW-0472">Membrane</keyword>
<sequence length="112" mass="12358">MDKLKKIITLAIFVPLGIVLVVLAVANRQTVTLALNPFQPQDSLLSVSAPFFLFLFLSLLLGMVIGSTVTWWSQGKHRKQARIEAREAIKWQGEHKAAATPRPAPQLALDKA</sequence>
<proteinExistence type="predicted"/>